<dbReference type="Pfam" id="PF09349">
    <property type="entry name" value="OHCU_decarbox"/>
    <property type="match status" value="1"/>
</dbReference>
<evidence type="ECO:0000256" key="1">
    <source>
        <dbReference type="ARBA" id="ARBA00003236"/>
    </source>
</evidence>
<evidence type="ECO:0000256" key="3">
    <source>
        <dbReference type="ARBA" id="ARBA00020071"/>
    </source>
</evidence>
<accession>A0ABV7AK95</accession>
<comment type="similarity">
    <text evidence="2">Belongs to the polysaccharide deacetylase family.</text>
</comment>
<dbReference type="NCBIfam" id="TIGR03164">
    <property type="entry name" value="UHCUDC"/>
    <property type="match status" value="1"/>
</dbReference>
<dbReference type="InterPro" id="IPR002509">
    <property type="entry name" value="NODB_dom"/>
</dbReference>
<keyword evidence="4" id="KW-0659">Purine metabolism</keyword>
<dbReference type="Gene3D" id="1.10.3330.10">
    <property type="entry name" value="Oxo-4-hydroxy-4-carboxy-5-ureidoimidazoline decarboxylase"/>
    <property type="match status" value="1"/>
</dbReference>
<name>A0ABV7AK95_9RHOB</name>
<evidence type="ECO:0000313" key="8">
    <source>
        <dbReference type="Proteomes" id="UP001595443"/>
    </source>
</evidence>
<dbReference type="SUPFAM" id="SSF88713">
    <property type="entry name" value="Glycoside hydrolase/deacetylase"/>
    <property type="match status" value="1"/>
</dbReference>
<sequence length="470" mass="52293">MNRYPRNMLGYGATPPDAAWPGGAKVAVQFVLNYEEGGENCVLHGDAASEAFLSDIAGAAQWPGQRHWNMESIYEYGARAGFWRLHRLFTGAGIPLTIYGVATALARSPEQVAAMKAAGWEIASHGLKWVEHKDMPEDEERAAIAEAIRLHTEVVGARPLGWYTGRCSANTVRLAAEEGGFAYISDTYDDDLPYWLEVGDRDQLILPYTLEANDMRFATAPGYITGEQFFKYLKDAFDMLYAEGEAGAPKMMSVGLHNRLIGRPGKAAGLKRFLDYAQSHADVWFPRRIDIARHWAETHPHKRRERPSAMPRPRFVESFGGVFEHSPWIAERAWGLELGPAHDTAIGVHSALCRVFRAASPEERLGVLRAHPDLAGKLAAAKRLTAESTAEQASAGLDALTDAERTEFEQLNAAYVEKHGFPFIIAVRDHDKAGILHAFQRRLHNDRDTEFAEACAQVERIAELRLKDML</sequence>
<dbReference type="InterPro" id="IPR011330">
    <property type="entry name" value="Glyco_hydro/deAcase_b/a-brl"/>
</dbReference>
<evidence type="ECO:0000313" key="7">
    <source>
        <dbReference type="EMBL" id="MFC2969540.1"/>
    </source>
</evidence>
<evidence type="ECO:0000256" key="4">
    <source>
        <dbReference type="ARBA" id="ARBA00022631"/>
    </source>
</evidence>
<dbReference type="Gene3D" id="3.20.20.370">
    <property type="entry name" value="Glycoside hydrolase/deacetylase"/>
    <property type="match status" value="1"/>
</dbReference>
<dbReference type="InterPro" id="IPR017625">
    <property type="entry name" value="PuuE"/>
</dbReference>
<dbReference type="InterPro" id="IPR036778">
    <property type="entry name" value="OHCU_decarboxylase_sf"/>
</dbReference>
<comment type="function">
    <text evidence="1">Is involved in generating a small heat-stable compound (Nod), an acylated oligomer of N-acetylglucosamine, that stimulates mitosis in various plant protoplasts.</text>
</comment>
<keyword evidence="8" id="KW-1185">Reference proteome</keyword>
<protein>
    <recommendedName>
        <fullName evidence="3">Chitooligosaccharide deacetylase</fullName>
    </recommendedName>
    <alternativeName>
        <fullName evidence="5">Nodulation protein B</fullName>
    </alternativeName>
</protein>
<gene>
    <name evidence="7" type="primary">puuE</name>
    <name evidence="7" type="ORF">ACFOES_15680</name>
</gene>
<dbReference type="SUPFAM" id="SSF158694">
    <property type="entry name" value="UraD-Like"/>
    <property type="match status" value="1"/>
</dbReference>
<dbReference type="PANTHER" id="PTHR43123">
    <property type="entry name" value="POLYSACCHARIDE DEACETYLASE-RELATED"/>
    <property type="match status" value="1"/>
</dbReference>
<dbReference type="InterPro" id="IPR017580">
    <property type="entry name" value="OHCU_decarboxylase-1"/>
</dbReference>
<dbReference type="Proteomes" id="UP001595443">
    <property type="component" value="Unassembled WGS sequence"/>
</dbReference>
<feature type="domain" description="NodB homology" evidence="6">
    <location>
        <begin position="68"/>
        <end position="286"/>
    </location>
</feature>
<organism evidence="7 8">
    <name type="scientific">Acidimangrovimonas pyrenivorans</name>
    <dbReference type="NCBI Taxonomy" id="2030798"/>
    <lineage>
        <taxon>Bacteria</taxon>
        <taxon>Pseudomonadati</taxon>
        <taxon>Pseudomonadota</taxon>
        <taxon>Alphaproteobacteria</taxon>
        <taxon>Rhodobacterales</taxon>
        <taxon>Paracoccaceae</taxon>
        <taxon>Acidimangrovimonas</taxon>
    </lineage>
</organism>
<dbReference type="CDD" id="cd10977">
    <property type="entry name" value="CE4_PuuE_SpCDA1"/>
    <property type="match status" value="1"/>
</dbReference>
<dbReference type="Pfam" id="PF01522">
    <property type="entry name" value="Polysacc_deac_1"/>
    <property type="match status" value="1"/>
</dbReference>
<dbReference type="EMBL" id="JBHRSK010000013">
    <property type="protein sequence ID" value="MFC2969540.1"/>
    <property type="molecule type" value="Genomic_DNA"/>
</dbReference>
<dbReference type="RefSeq" id="WP_377834249.1">
    <property type="nucleotide sequence ID" value="NZ_JBHRSK010000013.1"/>
</dbReference>
<proteinExistence type="inferred from homology"/>
<evidence type="ECO:0000256" key="2">
    <source>
        <dbReference type="ARBA" id="ARBA00010973"/>
    </source>
</evidence>
<reference evidence="8" key="1">
    <citation type="journal article" date="2019" name="Int. J. Syst. Evol. Microbiol.">
        <title>The Global Catalogue of Microorganisms (GCM) 10K type strain sequencing project: providing services to taxonomists for standard genome sequencing and annotation.</title>
        <authorList>
            <consortium name="The Broad Institute Genomics Platform"/>
            <consortium name="The Broad Institute Genome Sequencing Center for Infectious Disease"/>
            <person name="Wu L."/>
            <person name="Ma J."/>
        </authorList>
    </citation>
    <scope>NUCLEOTIDE SEQUENCE [LARGE SCALE GENOMIC DNA]</scope>
    <source>
        <strain evidence="8">KCTC 62192</strain>
    </source>
</reference>
<dbReference type="InterPro" id="IPR018020">
    <property type="entry name" value="OHCU_decarboxylase"/>
</dbReference>
<dbReference type="PANTHER" id="PTHR43123:SF1">
    <property type="entry name" value="POLYSACCHARIDE DEACETYLASE-RELATED"/>
    <property type="match status" value="1"/>
</dbReference>
<dbReference type="NCBIfam" id="TIGR03212">
    <property type="entry name" value="uraD_N-term-dom"/>
    <property type="match status" value="1"/>
</dbReference>
<evidence type="ECO:0000259" key="6">
    <source>
        <dbReference type="PROSITE" id="PS51677"/>
    </source>
</evidence>
<dbReference type="PROSITE" id="PS51677">
    <property type="entry name" value="NODB"/>
    <property type="match status" value="1"/>
</dbReference>
<comment type="caution">
    <text evidence="7">The sequence shown here is derived from an EMBL/GenBank/DDBJ whole genome shotgun (WGS) entry which is preliminary data.</text>
</comment>
<evidence type="ECO:0000256" key="5">
    <source>
        <dbReference type="ARBA" id="ARBA00032976"/>
    </source>
</evidence>